<feature type="signal peptide" evidence="1">
    <location>
        <begin position="1"/>
        <end position="30"/>
    </location>
</feature>
<reference evidence="3 4" key="1">
    <citation type="submission" date="2018-05" db="EMBL/GenBank/DDBJ databases">
        <title>Salinimonas sp. HMF8227 Genome sequencing and assembly.</title>
        <authorList>
            <person name="Kang H."/>
            <person name="Kang J."/>
            <person name="Cha I."/>
            <person name="Kim H."/>
            <person name="Joh K."/>
        </authorList>
    </citation>
    <scope>NUCLEOTIDE SEQUENCE [LARGE SCALE GENOMIC DNA]</scope>
    <source>
        <strain evidence="3 4">HMF8227</strain>
    </source>
</reference>
<protein>
    <submittedName>
        <fullName evidence="3">Lysophospholipase</fullName>
        <ecNumber evidence="3">3.1.1.5</ecNumber>
    </submittedName>
</protein>
<dbReference type="GO" id="GO:0004622">
    <property type="term" value="F:phosphatidylcholine lysophospholipase activity"/>
    <property type="evidence" value="ECO:0007669"/>
    <property type="project" value="UniProtKB-EC"/>
</dbReference>
<dbReference type="Gene3D" id="3.40.50.1820">
    <property type="entry name" value="alpha/beta hydrolase"/>
    <property type="match status" value="1"/>
</dbReference>
<keyword evidence="3" id="KW-0378">Hydrolase</keyword>
<sequence>MPGRFTVTAFAGILSALFVSLTTISAVSQAEPYFYSSETELEQHYNHSIQAFWQQQVKQGRFNGQDQVPIAYATAVHPEPVGSIVISSGRIEGYLKYKEVIYELFNNGYSVFIHDHRGQGLSGRMTANPHKGYVRDYANYVADMKTFYKQVVEPNSHHLPLLLGHSMGGAIGVLYLLQYPQDFSRAAMTAPMFGINSPLPDGISRKLVSAGTRLNQWLSELPWYFPGQTNYHPLPFTKNLLTHSEVRYRIFRREYKQTPELQLGGVTFGWLKASIEAMDRIETQLPTLERSLLVLQAGNDKVVNNERQQRICSTVEACRFESIDGARHELLMESDEYRKPAIKRILDFFHQT</sequence>
<dbReference type="SUPFAM" id="SSF53474">
    <property type="entry name" value="alpha/beta-Hydrolases"/>
    <property type="match status" value="1"/>
</dbReference>
<name>A0A2S2E6C3_9ALTE</name>
<evidence type="ECO:0000259" key="2">
    <source>
        <dbReference type="Pfam" id="PF12146"/>
    </source>
</evidence>
<evidence type="ECO:0000313" key="3">
    <source>
        <dbReference type="EMBL" id="AWL13215.1"/>
    </source>
</evidence>
<keyword evidence="4" id="KW-1185">Reference proteome</keyword>
<organism evidence="3 4">
    <name type="scientific">Saliniradius amylolyticus</name>
    <dbReference type="NCBI Taxonomy" id="2183582"/>
    <lineage>
        <taxon>Bacteria</taxon>
        <taxon>Pseudomonadati</taxon>
        <taxon>Pseudomonadota</taxon>
        <taxon>Gammaproteobacteria</taxon>
        <taxon>Alteromonadales</taxon>
        <taxon>Alteromonadaceae</taxon>
        <taxon>Saliniradius</taxon>
    </lineage>
</organism>
<dbReference type="AlphaFoldDB" id="A0A2S2E6C3"/>
<dbReference type="RefSeq" id="WP_109340727.1">
    <property type="nucleotide sequence ID" value="NZ_CP029347.1"/>
</dbReference>
<keyword evidence="1" id="KW-0732">Signal</keyword>
<gene>
    <name evidence="3" type="primary">pldB</name>
    <name evidence="3" type="ORF">HMF8227_02764</name>
</gene>
<dbReference type="EMBL" id="CP029347">
    <property type="protein sequence ID" value="AWL13215.1"/>
    <property type="molecule type" value="Genomic_DNA"/>
</dbReference>
<dbReference type="EC" id="3.1.1.5" evidence="3"/>
<accession>A0A2S2E6C3</accession>
<dbReference type="InterPro" id="IPR022742">
    <property type="entry name" value="Hydrolase_4"/>
</dbReference>
<feature type="domain" description="Serine aminopeptidase S33" evidence="2">
    <location>
        <begin position="79"/>
        <end position="335"/>
    </location>
</feature>
<dbReference type="Proteomes" id="UP000245728">
    <property type="component" value="Chromosome"/>
</dbReference>
<dbReference type="KEGG" id="salh:HMF8227_02764"/>
<dbReference type="InterPro" id="IPR051044">
    <property type="entry name" value="MAG_DAG_Lipase"/>
</dbReference>
<dbReference type="OrthoDB" id="9788260at2"/>
<evidence type="ECO:0000256" key="1">
    <source>
        <dbReference type="SAM" id="SignalP"/>
    </source>
</evidence>
<feature type="chain" id="PRO_5015740717" evidence="1">
    <location>
        <begin position="31"/>
        <end position="352"/>
    </location>
</feature>
<proteinExistence type="predicted"/>
<evidence type="ECO:0000313" key="4">
    <source>
        <dbReference type="Proteomes" id="UP000245728"/>
    </source>
</evidence>
<dbReference type="PANTHER" id="PTHR11614">
    <property type="entry name" value="PHOSPHOLIPASE-RELATED"/>
    <property type="match status" value="1"/>
</dbReference>
<dbReference type="InterPro" id="IPR029058">
    <property type="entry name" value="AB_hydrolase_fold"/>
</dbReference>
<dbReference type="Pfam" id="PF12146">
    <property type="entry name" value="Hydrolase_4"/>
    <property type="match status" value="1"/>
</dbReference>